<dbReference type="Proteomes" id="UP000826146">
    <property type="component" value="Chromosome"/>
</dbReference>
<sequence length="170" mass="18276">MDAVLLAFCVGVWVFVGFNALWGIVAFILLSVPVCGLTLSGVLVGLFGGTSTLSLLLSVGGLLSKCTHTPFLSRKAYAFLALFVLFVFVDTLGLLPFSLVYGDLAMSSLCIFALVAFALDRVLGWLFLGALAMQVLIKEPILYVGMADIYLFLGACVGLFKDHLARRLRS</sequence>
<feature type="transmembrane region" description="Helical" evidence="1">
    <location>
        <begin position="5"/>
        <end position="30"/>
    </location>
</feature>
<feature type="transmembrane region" description="Helical" evidence="1">
    <location>
        <begin position="105"/>
        <end position="128"/>
    </location>
</feature>
<keyword evidence="1" id="KW-0472">Membrane</keyword>
<name>A0ABM7SPN9_9HELI</name>
<dbReference type="EMBL" id="AP024819">
    <property type="protein sequence ID" value="BCZ19627.1"/>
    <property type="molecule type" value="Genomic_DNA"/>
</dbReference>
<accession>A0ABM7SPN9</accession>
<evidence type="ECO:0000313" key="3">
    <source>
        <dbReference type="Proteomes" id="UP000826146"/>
    </source>
</evidence>
<keyword evidence="1" id="KW-0812">Transmembrane</keyword>
<feature type="transmembrane region" description="Helical" evidence="1">
    <location>
        <begin position="76"/>
        <end position="99"/>
    </location>
</feature>
<evidence type="ECO:0000313" key="2">
    <source>
        <dbReference type="EMBL" id="BCZ19627.1"/>
    </source>
</evidence>
<gene>
    <name evidence="2" type="ORF">NHP190012_12690</name>
</gene>
<organism evidence="2 3">
    <name type="scientific">Helicobacter gastrofelis</name>
    <dbReference type="NCBI Taxonomy" id="2849642"/>
    <lineage>
        <taxon>Bacteria</taxon>
        <taxon>Pseudomonadati</taxon>
        <taxon>Campylobacterota</taxon>
        <taxon>Epsilonproteobacteria</taxon>
        <taxon>Campylobacterales</taxon>
        <taxon>Helicobacteraceae</taxon>
        <taxon>Helicobacter</taxon>
    </lineage>
</organism>
<evidence type="ECO:0000256" key="1">
    <source>
        <dbReference type="SAM" id="Phobius"/>
    </source>
</evidence>
<protein>
    <submittedName>
        <fullName evidence="2">Uncharacterized protein</fullName>
    </submittedName>
</protein>
<feature type="transmembrane region" description="Helical" evidence="1">
    <location>
        <begin position="140"/>
        <end position="160"/>
    </location>
</feature>
<keyword evidence="1" id="KW-1133">Transmembrane helix</keyword>
<dbReference type="RefSeq" id="WP_221271446.1">
    <property type="nucleotide sequence ID" value="NZ_AP024819.1"/>
</dbReference>
<reference evidence="2 3" key="1">
    <citation type="submission" date="2021-07" db="EMBL/GenBank/DDBJ databases">
        <title>Novel Helicobacter sp. Isolated from a cat.</title>
        <authorList>
            <person name="Rimbara E."/>
            <person name="Suzuki M."/>
        </authorList>
    </citation>
    <scope>NUCLEOTIDE SEQUENCE [LARGE SCALE GENOMIC DNA]</scope>
    <source>
        <strain evidence="3">NHP19-012</strain>
    </source>
</reference>
<proteinExistence type="predicted"/>
<keyword evidence="3" id="KW-1185">Reference proteome</keyword>
<feature type="transmembrane region" description="Helical" evidence="1">
    <location>
        <begin position="42"/>
        <end position="64"/>
    </location>
</feature>